<dbReference type="InterPro" id="IPR013766">
    <property type="entry name" value="Thioredoxin_domain"/>
</dbReference>
<evidence type="ECO:0000313" key="3">
    <source>
        <dbReference type="EMBL" id="AFD03129.1"/>
    </source>
</evidence>
<evidence type="ECO:0000256" key="1">
    <source>
        <dbReference type="ARBA" id="ARBA00022729"/>
    </source>
</evidence>
<organism evidence="3">
    <name type="scientific">uncultured bacterium W5-77b</name>
    <dbReference type="NCBI Taxonomy" id="1131000"/>
    <lineage>
        <taxon>Bacteria</taxon>
        <taxon>environmental samples</taxon>
    </lineage>
</organism>
<dbReference type="GO" id="GO:0016853">
    <property type="term" value="F:isomerase activity"/>
    <property type="evidence" value="ECO:0007669"/>
    <property type="project" value="UniProtKB-KW"/>
</dbReference>
<name>H9BWF7_9BACT</name>
<dbReference type="PROSITE" id="PS51352">
    <property type="entry name" value="THIOREDOXIN_2"/>
    <property type="match status" value="1"/>
</dbReference>
<dbReference type="AlphaFoldDB" id="H9BWF7"/>
<dbReference type="InterPro" id="IPR051099">
    <property type="entry name" value="AGR/TXD"/>
</dbReference>
<feature type="domain" description="Thioredoxin" evidence="2">
    <location>
        <begin position="18"/>
        <end position="153"/>
    </location>
</feature>
<proteinExistence type="predicted"/>
<dbReference type="InterPro" id="IPR012336">
    <property type="entry name" value="Thioredoxin-like_fold"/>
</dbReference>
<dbReference type="PANTHER" id="PTHR15337:SF11">
    <property type="entry name" value="THIOREDOXIN DOMAIN-CONTAINING PROTEIN"/>
    <property type="match status" value="1"/>
</dbReference>
<sequence length="154" mass="17807">MKRTLLFAILTLLFSTYFAWGEEKENIHWMTNYVEATTQAKETNKPLLLYFTGSDWCPTCISFDREILSKKEFSEKAGDSFIFVTVDLPRKKVLPPELVAQNEQLREKFNINGFPTIVLLNKDEERVADLGYFETSASNYATHLLQVAEKNHAF</sequence>
<dbReference type="InterPro" id="IPR036249">
    <property type="entry name" value="Thioredoxin-like_sf"/>
</dbReference>
<keyword evidence="1" id="KW-0732">Signal</keyword>
<reference evidence="3" key="1">
    <citation type="submission" date="2011-11" db="EMBL/GenBank/DDBJ databases">
        <title>Construction and analysis of a metagenome of deep-sea sediment.</title>
        <authorList>
            <person name="Huo Y.-Y."/>
            <person name="Cheng H."/>
            <person name="Wu M."/>
        </authorList>
    </citation>
    <scope>NUCLEOTIDE SEQUENCE</scope>
</reference>
<dbReference type="EMBL" id="JQ085816">
    <property type="protein sequence ID" value="AFD03129.1"/>
    <property type="molecule type" value="Genomic_DNA"/>
</dbReference>
<keyword evidence="3" id="KW-0413">Isomerase</keyword>
<evidence type="ECO:0000259" key="2">
    <source>
        <dbReference type="PROSITE" id="PS51352"/>
    </source>
</evidence>
<dbReference type="Pfam" id="PF13098">
    <property type="entry name" value="Thioredoxin_2"/>
    <property type="match status" value="1"/>
</dbReference>
<accession>H9BWF7</accession>
<dbReference type="PANTHER" id="PTHR15337">
    <property type="entry name" value="ANTERIOR GRADIENT PROTEIN-RELATED"/>
    <property type="match status" value="1"/>
</dbReference>
<dbReference type="Gene3D" id="3.40.30.10">
    <property type="entry name" value="Glutaredoxin"/>
    <property type="match status" value="1"/>
</dbReference>
<protein>
    <submittedName>
        <fullName evidence="3">Thiol-disulfide isomerase</fullName>
    </submittedName>
</protein>
<dbReference type="SUPFAM" id="SSF52833">
    <property type="entry name" value="Thioredoxin-like"/>
    <property type="match status" value="1"/>
</dbReference>